<dbReference type="InterPro" id="IPR017972">
    <property type="entry name" value="Cyt_P450_CS"/>
</dbReference>
<dbReference type="PRINTS" id="PR00385">
    <property type="entry name" value="P450"/>
</dbReference>
<dbReference type="Gene3D" id="1.10.630.10">
    <property type="entry name" value="Cytochrome P450"/>
    <property type="match status" value="1"/>
</dbReference>
<evidence type="ECO:0000256" key="10">
    <source>
        <dbReference type="RuleBase" id="RU000461"/>
    </source>
</evidence>
<evidence type="ECO:0000256" key="3">
    <source>
        <dbReference type="ARBA" id="ARBA00010617"/>
    </source>
</evidence>
<dbReference type="GO" id="GO:0004497">
    <property type="term" value="F:monooxygenase activity"/>
    <property type="evidence" value="ECO:0007669"/>
    <property type="project" value="UniProtKB-KW"/>
</dbReference>
<dbReference type="PANTHER" id="PTHR46300:SF7">
    <property type="entry name" value="P450, PUTATIVE (EUROFUNG)-RELATED"/>
    <property type="match status" value="1"/>
</dbReference>
<dbReference type="PRINTS" id="PR00463">
    <property type="entry name" value="EP450I"/>
</dbReference>
<dbReference type="InterPro" id="IPR050364">
    <property type="entry name" value="Cytochrome_P450_fung"/>
</dbReference>
<dbReference type="OrthoDB" id="2789670at2759"/>
<dbReference type="Proteomes" id="UP000008064">
    <property type="component" value="Unassembled WGS sequence"/>
</dbReference>
<evidence type="ECO:0000313" key="11">
    <source>
        <dbReference type="EMBL" id="EGO23875.1"/>
    </source>
</evidence>
<evidence type="ECO:0000256" key="6">
    <source>
        <dbReference type="ARBA" id="ARBA00023002"/>
    </source>
</evidence>
<comment type="cofactor">
    <cofactor evidence="1 9">
        <name>heme</name>
        <dbReference type="ChEBI" id="CHEBI:30413"/>
    </cofactor>
</comment>
<proteinExistence type="inferred from homology"/>
<comment type="similarity">
    <text evidence="3 10">Belongs to the cytochrome P450 family.</text>
</comment>
<dbReference type="KEGG" id="sla:SERLADRAFT_409113"/>
<keyword evidence="4 9" id="KW-0349">Heme</keyword>
<dbReference type="GO" id="GO:0016705">
    <property type="term" value="F:oxidoreductase activity, acting on paired donors, with incorporation or reduction of molecular oxygen"/>
    <property type="evidence" value="ECO:0007669"/>
    <property type="project" value="InterPro"/>
</dbReference>
<dbReference type="PROSITE" id="PS00086">
    <property type="entry name" value="CYTOCHROME_P450"/>
    <property type="match status" value="1"/>
</dbReference>
<evidence type="ECO:0000256" key="9">
    <source>
        <dbReference type="PIRSR" id="PIRSR602401-1"/>
    </source>
</evidence>
<organism>
    <name type="scientific">Serpula lacrymans var. lacrymans (strain S7.9)</name>
    <name type="common">Dry rot fungus</name>
    <dbReference type="NCBI Taxonomy" id="578457"/>
    <lineage>
        <taxon>Eukaryota</taxon>
        <taxon>Fungi</taxon>
        <taxon>Dikarya</taxon>
        <taxon>Basidiomycota</taxon>
        <taxon>Agaricomycotina</taxon>
        <taxon>Agaricomycetes</taxon>
        <taxon>Agaricomycetidae</taxon>
        <taxon>Boletales</taxon>
        <taxon>Coniophorineae</taxon>
        <taxon>Serpulaceae</taxon>
        <taxon>Serpula</taxon>
    </lineage>
</organism>
<feature type="binding site" description="axial binding residue" evidence="9">
    <location>
        <position position="440"/>
    </location>
    <ligand>
        <name>heme</name>
        <dbReference type="ChEBI" id="CHEBI:30413"/>
    </ligand>
    <ligandPart>
        <name>Fe</name>
        <dbReference type="ChEBI" id="CHEBI:18248"/>
    </ligandPart>
</feature>
<evidence type="ECO:0000256" key="1">
    <source>
        <dbReference type="ARBA" id="ARBA00001971"/>
    </source>
</evidence>
<evidence type="ECO:0008006" key="12">
    <source>
        <dbReference type="Google" id="ProtNLM"/>
    </source>
</evidence>
<dbReference type="PANTHER" id="PTHR46300">
    <property type="entry name" value="P450, PUTATIVE (EUROFUNG)-RELATED-RELATED"/>
    <property type="match status" value="1"/>
</dbReference>
<dbReference type="Pfam" id="PF00067">
    <property type="entry name" value="p450"/>
    <property type="match status" value="1"/>
</dbReference>
<dbReference type="GO" id="GO:0020037">
    <property type="term" value="F:heme binding"/>
    <property type="evidence" value="ECO:0007669"/>
    <property type="project" value="InterPro"/>
</dbReference>
<keyword evidence="7 9" id="KW-0408">Iron</keyword>
<evidence type="ECO:0000256" key="4">
    <source>
        <dbReference type="ARBA" id="ARBA00022617"/>
    </source>
</evidence>
<dbReference type="RefSeq" id="XP_007319637.1">
    <property type="nucleotide sequence ID" value="XM_007319575.1"/>
</dbReference>
<dbReference type="HOGENOM" id="CLU_001570_2_3_1"/>
<dbReference type="InterPro" id="IPR002401">
    <property type="entry name" value="Cyt_P450_E_grp-I"/>
</dbReference>
<comment type="pathway">
    <text evidence="2">Secondary metabolite biosynthesis.</text>
</comment>
<dbReference type="CDD" id="cd11065">
    <property type="entry name" value="CYP64-like"/>
    <property type="match status" value="1"/>
</dbReference>
<accession>F8NZ55</accession>
<keyword evidence="8 10" id="KW-0503">Monooxygenase</keyword>
<keyword evidence="6 10" id="KW-0560">Oxidoreductase</keyword>
<dbReference type="EMBL" id="GL945435">
    <property type="protein sequence ID" value="EGO23875.1"/>
    <property type="molecule type" value="Genomic_DNA"/>
</dbReference>
<protein>
    <recommendedName>
        <fullName evidence="12">Cytochrome P450</fullName>
    </recommendedName>
</protein>
<dbReference type="InterPro" id="IPR001128">
    <property type="entry name" value="Cyt_P450"/>
</dbReference>
<evidence type="ECO:0000256" key="5">
    <source>
        <dbReference type="ARBA" id="ARBA00022723"/>
    </source>
</evidence>
<dbReference type="GO" id="GO:0005506">
    <property type="term" value="F:iron ion binding"/>
    <property type="evidence" value="ECO:0007669"/>
    <property type="project" value="InterPro"/>
</dbReference>
<name>F8NZ55_SERL9</name>
<evidence type="ECO:0000256" key="7">
    <source>
        <dbReference type="ARBA" id="ARBA00023004"/>
    </source>
</evidence>
<sequence>MSIDRLPLDIPIPLLLLAFLVAFGFANGLTKRKVLLPPGPRAVPILGNILGFDTNSPWITYMEWATVHGDLVYSRLLNQEIITINSEKVAKDLLERRSNIYSDRPQYITNDMCGWGFSSIFLNHGNTWRLHRRMFQQALRADAAMTYRPVQIRKVHQLLVNFLETPEEYSEHIQTLAASVVMEVTYGYDSAPRHDALVEAVERSTNILAKALSPEGAAILGALPFLRHIPAWFPGASFKRLTLECQQLTVGVVEIPFQYTKQSMAAGTAKLSMVSDLLSRTEQGDCHRELAIKHASASAFAAASETSSSTLNVFMLAMFLHPDVQRKAQLEIDSIIGRDRLPDFSDRPSLPYVEAVFRETLRWRPVAPLGIPHATKHDDHFEGYFIPKGAVVIPNIWAMAHNEDKYPDSNNFKPERFFTPDGKLNNDNVGFIFGFGRRVCVGRHIADATLWASFVSILATFSITKAKDRQGNEIEVTPKWTVGITTHPLPYPCRIDIRPGMSPEKLLQMIDSHT</sequence>
<dbReference type="AlphaFoldDB" id="F8NZ55"/>
<gene>
    <name evidence="11" type="ORF">SERLADRAFT_409113</name>
</gene>
<dbReference type="InterPro" id="IPR036396">
    <property type="entry name" value="Cyt_P450_sf"/>
</dbReference>
<dbReference type="GeneID" id="18812808"/>
<dbReference type="SUPFAM" id="SSF48264">
    <property type="entry name" value="Cytochrome P450"/>
    <property type="match status" value="1"/>
</dbReference>
<evidence type="ECO:0000256" key="2">
    <source>
        <dbReference type="ARBA" id="ARBA00005179"/>
    </source>
</evidence>
<evidence type="ECO:0000256" key="8">
    <source>
        <dbReference type="ARBA" id="ARBA00023033"/>
    </source>
</evidence>
<keyword evidence="5 9" id="KW-0479">Metal-binding</keyword>
<reference evidence="11" key="1">
    <citation type="submission" date="2011-04" db="EMBL/GenBank/DDBJ databases">
        <title>Evolution of plant cell wall degrading machinery underlies the functional diversity of forest fungi.</title>
        <authorList>
            <consortium name="US DOE Joint Genome Institute (JGI-PGF)"/>
            <person name="Eastwood D.C."/>
            <person name="Floudas D."/>
            <person name="Binder M."/>
            <person name="Majcherczyk A."/>
            <person name="Schneider P."/>
            <person name="Aerts A."/>
            <person name="Asiegbu F.O."/>
            <person name="Baker S.E."/>
            <person name="Barry K."/>
            <person name="Bendiksby M."/>
            <person name="Blumentritt M."/>
            <person name="Coutinho P.M."/>
            <person name="Cullen D."/>
            <person name="Cullen D."/>
            <person name="Gathman A."/>
            <person name="Goodell B."/>
            <person name="Henrissat B."/>
            <person name="Ihrmark K."/>
            <person name="Kauserud H."/>
            <person name="Kohler A."/>
            <person name="LaButti K."/>
            <person name="Lapidus A."/>
            <person name="Lavin J.L."/>
            <person name="Lee Y.-H."/>
            <person name="Lindquist E."/>
            <person name="Lilly W."/>
            <person name="Lucas S."/>
            <person name="Morin E."/>
            <person name="Murat C."/>
            <person name="Oguiza J.A."/>
            <person name="Park J."/>
            <person name="Pisabarro A.G."/>
            <person name="Riley R."/>
            <person name="Rosling A."/>
            <person name="Salamov A."/>
            <person name="Schmidt O."/>
            <person name="Schmutz J."/>
            <person name="Skrede I."/>
            <person name="Stenlid J."/>
            <person name="Wiebenga A."/>
            <person name="Xie X."/>
            <person name="Kues U."/>
            <person name="Hibbett D.S."/>
            <person name="Hoffmeister D."/>
            <person name="Hogberg N."/>
            <person name="Martin F."/>
            <person name="Grigoriev I.V."/>
            <person name="Watkinson S.C."/>
        </authorList>
    </citation>
    <scope>NUCLEOTIDE SEQUENCE</scope>
    <source>
        <strain evidence="11">S7.9</strain>
    </source>
</reference>